<dbReference type="InterPro" id="IPR029044">
    <property type="entry name" value="Nucleotide-diphossugar_trans"/>
</dbReference>
<dbReference type="Gene3D" id="3.90.550.10">
    <property type="entry name" value="Spore Coat Polysaccharide Biosynthesis Protein SpsA, Chain A"/>
    <property type="match status" value="1"/>
</dbReference>
<sequence>MVTVSIATMVEREEALKETIKSLINQVDKINVFLHGYIEIPDFLKHDKIFINIDMDGIDRGDLDKFNFDVLEGYTLYCDDDLIYPRNYVKEMIKAIDQYDRKAIISFCGNIPFEPPISNYYDDRVTSSLFSDQKKDHIAVIPGTGVMGYHTDLIQKIDFLEQPKNMADIHMGIFARKQGIPVIIRKHKGTWIKHSKKVDLKKTIFGEMYRKNDWIQTDLINDNFSVPKVLSDEAVKVTVVVANTRQKTEPDYISECLQSVKEQSYPNIEIRVARNYEKLYTIGYCWNKTVKAAKGDWILFVGDDDFISNDYVASLVSTIQKHPDAVQISSFLTMVGTKEGKMVKHEKNLVPTGMWSKQWLLDNPCNESLVRWCDTDMMDRANTSIRVIMDWHHGYYYRSHGGQVSGEKLLG</sequence>
<feature type="domain" description="Glycosyltransferase 2-like" evidence="1">
    <location>
        <begin position="277"/>
        <end position="345"/>
    </location>
</feature>
<keyword evidence="2" id="KW-0808">Transferase</keyword>
<dbReference type="SUPFAM" id="SSF53448">
    <property type="entry name" value="Nucleotide-diphospho-sugar transferases"/>
    <property type="match status" value="2"/>
</dbReference>
<proteinExistence type="predicted"/>
<dbReference type="GO" id="GO:0016740">
    <property type="term" value="F:transferase activity"/>
    <property type="evidence" value="ECO:0007669"/>
    <property type="project" value="UniProtKB-KW"/>
</dbReference>
<evidence type="ECO:0000313" key="2">
    <source>
        <dbReference type="EMBL" id="QJA94851.1"/>
    </source>
</evidence>
<dbReference type="Pfam" id="PF00535">
    <property type="entry name" value="Glycos_transf_2"/>
    <property type="match status" value="1"/>
</dbReference>
<dbReference type="InterPro" id="IPR050834">
    <property type="entry name" value="Glycosyltransf_2"/>
</dbReference>
<protein>
    <submittedName>
        <fullName evidence="2">Putative glycosyltransferase</fullName>
    </submittedName>
</protein>
<accession>A0A6M3LP59</accession>
<organism evidence="2">
    <name type="scientific">viral metagenome</name>
    <dbReference type="NCBI Taxonomy" id="1070528"/>
    <lineage>
        <taxon>unclassified sequences</taxon>
        <taxon>metagenomes</taxon>
        <taxon>organismal metagenomes</taxon>
    </lineage>
</organism>
<evidence type="ECO:0000259" key="1">
    <source>
        <dbReference type="Pfam" id="PF00535"/>
    </source>
</evidence>
<reference evidence="2" key="1">
    <citation type="submission" date="2020-03" db="EMBL/GenBank/DDBJ databases">
        <title>The deep terrestrial virosphere.</title>
        <authorList>
            <person name="Holmfeldt K."/>
            <person name="Nilsson E."/>
            <person name="Simone D."/>
            <person name="Lopez-Fernandez M."/>
            <person name="Wu X."/>
            <person name="de Brujin I."/>
            <person name="Lundin D."/>
            <person name="Andersson A."/>
            <person name="Bertilsson S."/>
            <person name="Dopson M."/>
        </authorList>
    </citation>
    <scope>NUCLEOTIDE SEQUENCE</scope>
    <source>
        <strain evidence="2">MM415B03717</strain>
    </source>
</reference>
<dbReference type="AlphaFoldDB" id="A0A6M3LP59"/>
<dbReference type="PANTHER" id="PTHR43685">
    <property type="entry name" value="GLYCOSYLTRANSFERASE"/>
    <property type="match status" value="1"/>
</dbReference>
<dbReference type="InterPro" id="IPR001173">
    <property type="entry name" value="Glyco_trans_2-like"/>
</dbReference>
<dbReference type="PANTHER" id="PTHR43685:SF2">
    <property type="entry name" value="GLYCOSYLTRANSFERASE 2-LIKE DOMAIN-CONTAINING PROTEIN"/>
    <property type="match status" value="1"/>
</dbReference>
<dbReference type="EMBL" id="MT143266">
    <property type="protein sequence ID" value="QJA94851.1"/>
    <property type="molecule type" value="Genomic_DNA"/>
</dbReference>
<gene>
    <name evidence="2" type="ORF">MM415B03717_0003</name>
</gene>
<name>A0A6M3LP59_9ZZZZ</name>